<dbReference type="Proteomes" id="UP000000503">
    <property type="component" value="Chromosome"/>
</dbReference>
<evidence type="ECO:0000259" key="9">
    <source>
        <dbReference type="PROSITE" id="PS50164"/>
    </source>
</evidence>
<dbReference type="InterPro" id="IPR036876">
    <property type="entry name" value="UVR_dom_sf"/>
</dbReference>
<evidence type="ECO:0000313" key="11">
    <source>
        <dbReference type="EMBL" id="AEJ20825.1"/>
    </source>
</evidence>
<keyword evidence="3 7" id="KW-0228">DNA excision</keyword>
<evidence type="ECO:0000256" key="4">
    <source>
        <dbReference type="ARBA" id="ARBA00022881"/>
    </source>
</evidence>
<dbReference type="PANTHER" id="PTHR30562">
    <property type="entry name" value="UVRC/OXIDOREDUCTASE"/>
    <property type="match status" value="1"/>
</dbReference>
<evidence type="ECO:0000256" key="7">
    <source>
        <dbReference type="HAMAP-Rule" id="MF_00203"/>
    </source>
</evidence>
<dbReference type="GO" id="GO:0005737">
    <property type="term" value="C:cytoplasm"/>
    <property type="evidence" value="ECO:0007669"/>
    <property type="project" value="UniProtKB-SubCell"/>
</dbReference>
<dbReference type="CDD" id="cd10434">
    <property type="entry name" value="GIY-YIG_UvrC_Cho"/>
    <property type="match status" value="1"/>
</dbReference>
<dbReference type="PROSITE" id="PS50164">
    <property type="entry name" value="GIY_YIG"/>
    <property type="match status" value="1"/>
</dbReference>
<dbReference type="InterPro" id="IPR047296">
    <property type="entry name" value="GIY-YIG_UvrC_Cho"/>
</dbReference>
<comment type="function">
    <text evidence="7">The UvrABC repair system catalyzes the recognition and processing of DNA lesions. UvrC both incises the 5' and 3' sides of the lesion. The N-terminal half is responsible for the 3' incision and the C-terminal half is responsible for the 5' incision.</text>
</comment>
<keyword evidence="2 7" id="KW-0227">DNA damage</keyword>
<feature type="domain" description="UvrC family homology region profile" evidence="10">
    <location>
        <begin position="271"/>
        <end position="480"/>
    </location>
</feature>
<accession>F8F135</accession>
<dbReference type="Gene3D" id="3.40.1440.10">
    <property type="entry name" value="GIY-YIG endonuclease"/>
    <property type="match status" value="1"/>
</dbReference>
<dbReference type="Pfam" id="PF02151">
    <property type="entry name" value="UVR"/>
    <property type="match status" value="1"/>
</dbReference>
<dbReference type="Gene3D" id="3.30.420.340">
    <property type="entry name" value="UvrC, RNAse H endonuclease domain"/>
    <property type="match status" value="1"/>
</dbReference>
<dbReference type="PROSITE" id="PS50151">
    <property type="entry name" value="UVR"/>
    <property type="match status" value="1"/>
</dbReference>
<dbReference type="InterPro" id="IPR050066">
    <property type="entry name" value="UvrABC_protein_C"/>
</dbReference>
<dbReference type="SUPFAM" id="SSF82771">
    <property type="entry name" value="GIY-YIG endonuclease"/>
    <property type="match status" value="1"/>
</dbReference>
<dbReference type="GO" id="GO:0009432">
    <property type="term" value="P:SOS response"/>
    <property type="evidence" value="ECO:0007669"/>
    <property type="project" value="UniProtKB-UniRule"/>
</dbReference>
<dbReference type="Pfam" id="PF08459">
    <property type="entry name" value="UvrC_RNaseH_dom"/>
    <property type="match status" value="1"/>
</dbReference>
<dbReference type="GO" id="GO:0009380">
    <property type="term" value="C:excinuclease repair complex"/>
    <property type="evidence" value="ECO:0007669"/>
    <property type="project" value="InterPro"/>
</dbReference>
<dbReference type="AlphaFoldDB" id="F8F135"/>
<feature type="domain" description="GIY-YIG" evidence="9">
    <location>
        <begin position="23"/>
        <end position="100"/>
    </location>
</feature>
<dbReference type="STRING" id="744872.Spica_2729"/>
<reference evidence="12" key="1">
    <citation type="journal article" date="2013" name="Stand. Genomic Sci.">
        <title>Genome sequence of the thermophilic fresh-water bacterium Spirochaeta caldaria type strain (H1(T)), reclassification of Spirochaeta caldaria, Spirochaeta stenostrepta, and Spirochaeta zuelzerae in the genus Treponema as Treponema caldaria comb. nov., Treponema stenostrepta comb. nov., and Treponema zuelzerae comb. nov., and emendation of the genus Treponema.</title>
        <authorList>
            <person name="Abt B."/>
            <person name="Goker M."/>
            <person name="Scheuner C."/>
            <person name="Han C."/>
            <person name="Lu M."/>
            <person name="Misra M."/>
            <person name="Lapidus A."/>
            <person name="Nolan M."/>
            <person name="Lucas S."/>
            <person name="Hammon N."/>
            <person name="Deshpande S."/>
            <person name="Cheng J.F."/>
            <person name="Tapia R."/>
            <person name="Goodwin L.A."/>
            <person name="Pitluck S."/>
            <person name="Liolios K."/>
            <person name="Pagani I."/>
            <person name="Ivanova N."/>
            <person name="Mavromatis K."/>
            <person name="Mikhailova N."/>
            <person name="Huntemann M."/>
            <person name="Pati A."/>
            <person name="Chen A."/>
            <person name="Palaniappan K."/>
            <person name="Land M."/>
            <person name="Hauser L."/>
            <person name="Jeffries C.D."/>
            <person name="Rohde M."/>
            <person name="Spring S."/>
            <person name="Gronow S."/>
            <person name="Detter J.C."/>
            <person name="Bristow J."/>
            <person name="Eisen J.A."/>
            <person name="Markowitz V."/>
            <person name="Hugenholtz P."/>
            <person name="Kyrpides N.C."/>
            <person name="Woyke T."/>
            <person name="Klenk H.P."/>
        </authorList>
    </citation>
    <scope>NUCLEOTIDE SEQUENCE</scope>
    <source>
        <strain evidence="12">ATCC 51460 / DSM 7334 / H1</strain>
    </source>
</reference>
<evidence type="ECO:0000256" key="5">
    <source>
        <dbReference type="ARBA" id="ARBA00023204"/>
    </source>
</evidence>
<dbReference type="SUPFAM" id="SSF46600">
    <property type="entry name" value="C-terminal UvrC-binding domain of UvrB"/>
    <property type="match status" value="1"/>
</dbReference>
<comment type="subcellular location">
    <subcellularLocation>
        <location evidence="7">Cytoplasm</location>
    </subcellularLocation>
</comment>
<dbReference type="Gene3D" id="1.10.150.20">
    <property type="entry name" value="5' to 3' exonuclease, C-terminal subdomain"/>
    <property type="match status" value="1"/>
</dbReference>
<dbReference type="InterPro" id="IPR035901">
    <property type="entry name" value="GIY-YIG_endonuc_sf"/>
</dbReference>
<dbReference type="PROSITE" id="PS50165">
    <property type="entry name" value="UVRC"/>
    <property type="match status" value="1"/>
</dbReference>
<dbReference type="Pfam" id="PF14520">
    <property type="entry name" value="HHH_5"/>
    <property type="match status" value="1"/>
</dbReference>
<dbReference type="SMART" id="SM00465">
    <property type="entry name" value="GIYc"/>
    <property type="match status" value="1"/>
</dbReference>
<keyword evidence="6 7" id="KW-0742">SOS response</keyword>
<gene>
    <name evidence="7" type="primary">uvrC</name>
    <name evidence="11" type="ordered locus">Spica_2729</name>
</gene>
<dbReference type="InterPro" id="IPR010994">
    <property type="entry name" value="RuvA_2-like"/>
</dbReference>
<dbReference type="GO" id="GO:0003677">
    <property type="term" value="F:DNA binding"/>
    <property type="evidence" value="ECO:0007669"/>
    <property type="project" value="UniProtKB-UniRule"/>
</dbReference>
<dbReference type="OrthoDB" id="9804933at2"/>
<dbReference type="InterPro" id="IPR038476">
    <property type="entry name" value="UvrC_RNase_H_dom_sf"/>
</dbReference>
<dbReference type="HAMAP" id="MF_00203">
    <property type="entry name" value="UvrC"/>
    <property type="match status" value="1"/>
</dbReference>
<dbReference type="GO" id="GO:0006289">
    <property type="term" value="P:nucleotide-excision repair"/>
    <property type="evidence" value="ECO:0007669"/>
    <property type="project" value="UniProtKB-UniRule"/>
</dbReference>
<dbReference type="PANTHER" id="PTHR30562:SF1">
    <property type="entry name" value="UVRABC SYSTEM PROTEIN C"/>
    <property type="match status" value="1"/>
</dbReference>
<evidence type="ECO:0000256" key="3">
    <source>
        <dbReference type="ARBA" id="ARBA00022769"/>
    </source>
</evidence>
<dbReference type="RefSeq" id="WP_013970103.1">
    <property type="nucleotide sequence ID" value="NC_015732.1"/>
</dbReference>
<dbReference type="GO" id="GO:0009381">
    <property type="term" value="F:excinuclease ABC activity"/>
    <property type="evidence" value="ECO:0007669"/>
    <property type="project" value="UniProtKB-UniRule"/>
</dbReference>
<comment type="similarity">
    <text evidence="7">Belongs to the UvrC family.</text>
</comment>
<organism evidence="11 12">
    <name type="scientific">Gracilinema caldarium (strain ATCC 51460 / DSM 7334 / H1)</name>
    <name type="common">Treponema caldarium</name>
    <dbReference type="NCBI Taxonomy" id="744872"/>
    <lineage>
        <taxon>Bacteria</taxon>
        <taxon>Pseudomonadati</taxon>
        <taxon>Spirochaetota</taxon>
        <taxon>Spirochaetia</taxon>
        <taxon>Spirochaetales</taxon>
        <taxon>Breznakiellaceae</taxon>
        <taxon>Gracilinema</taxon>
    </lineage>
</organism>
<keyword evidence="4 7" id="KW-0267">Excision nuclease</keyword>
<keyword evidence="5 7" id="KW-0234">DNA repair</keyword>
<protein>
    <recommendedName>
        <fullName evidence="7">UvrABC system protein C</fullName>
        <shortName evidence="7">Protein UvrC</shortName>
    </recommendedName>
    <alternativeName>
        <fullName evidence="7">Excinuclease ABC subunit C</fullName>
    </alternativeName>
</protein>
<evidence type="ECO:0000313" key="12">
    <source>
        <dbReference type="Proteomes" id="UP000000503"/>
    </source>
</evidence>
<dbReference type="InterPro" id="IPR000305">
    <property type="entry name" value="GIY-YIG_endonuc"/>
</dbReference>
<evidence type="ECO:0000256" key="2">
    <source>
        <dbReference type="ARBA" id="ARBA00022763"/>
    </source>
</evidence>
<feature type="domain" description="UVR" evidence="8">
    <location>
        <begin position="207"/>
        <end position="242"/>
    </location>
</feature>
<dbReference type="HOGENOM" id="CLU_014841_3_2_12"/>
<keyword evidence="12" id="KW-1185">Reference proteome</keyword>
<dbReference type="eggNOG" id="COG0322">
    <property type="taxonomic scope" value="Bacteria"/>
</dbReference>
<dbReference type="EMBL" id="CP002868">
    <property type="protein sequence ID" value="AEJ20825.1"/>
    <property type="molecule type" value="Genomic_DNA"/>
</dbReference>
<proteinExistence type="inferred from homology"/>
<dbReference type="Pfam" id="PF22920">
    <property type="entry name" value="UvrC_RNaseH"/>
    <property type="match status" value="1"/>
</dbReference>
<sequence length="642" mass="72692">MVNRSQNIEHYTRLRAFVKEAPLEPGVYLMKDEAGTIIYVGKAKVLRNRLTSYFSGEKDVKTRTLLTHVRSIETIIVASEYEALLLENTLIKQHSPRYNINLKDGKTYPVVRITNEDFPRLFRTRYIVQDRSRYFGPFPNVQALDTMLYLIETLFPLRKCKVLRDRSHPCMYYHIGRCSAPCAKKISKPEYLSLIEKAIQLLTGNTEDLLVKLTKEMEEAAAQLHFERAAQLRDAINSIQQIMAISTVVDFDEQSRDYIAWAESGILSTYTVFSMRGGKMTGRELYRTRSAADSEESLIQFMLAYYSLDRPPPPQVYINLNLTMIDTIVTALKERFGYAPEIRLPDEKRHEAVLAMAYQNAKEDVLKRQKERGAGPALEELQRILALPRYPERIEGFDIAQLGGKHTVASLISFKNGIPDKKNYRYFKIRSLHGAIDDFGALREAVSRRYSRLLAEHEELPDLILIDGGIGQVNASKGVLDALNISVPVVGLAKRNEELWLPEAKEPIRLDERSEALKVLQHVRDETHRFATALNQRLRSKDLSLSHLVAVPGIGPRKAATLINHFGSLKAIAEASPQDIIHLIHCSEAVALAVQKASIEAEINQTTVSEQFGYHTRVGQSDIAASLAAEAAEWYNKEGKQD</sequence>
<dbReference type="SUPFAM" id="SSF47781">
    <property type="entry name" value="RuvA domain 2-like"/>
    <property type="match status" value="1"/>
</dbReference>
<dbReference type="NCBIfam" id="TIGR00194">
    <property type="entry name" value="uvrC"/>
    <property type="match status" value="1"/>
</dbReference>
<dbReference type="InterPro" id="IPR001162">
    <property type="entry name" value="UvrC_RNase_H_dom"/>
</dbReference>
<dbReference type="Pfam" id="PF01541">
    <property type="entry name" value="GIY-YIG"/>
    <property type="match status" value="1"/>
</dbReference>
<evidence type="ECO:0000259" key="8">
    <source>
        <dbReference type="PROSITE" id="PS50151"/>
    </source>
</evidence>
<evidence type="ECO:0000256" key="1">
    <source>
        <dbReference type="ARBA" id="ARBA00022490"/>
    </source>
</evidence>
<name>F8F135_GRAC1</name>
<dbReference type="Gene3D" id="4.10.860.10">
    <property type="entry name" value="UVR domain"/>
    <property type="match status" value="1"/>
</dbReference>
<comment type="subunit">
    <text evidence="7">Interacts with UvrB in an incision complex.</text>
</comment>
<evidence type="ECO:0000259" key="10">
    <source>
        <dbReference type="PROSITE" id="PS50165"/>
    </source>
</evidence>
<dbReference type="InterPro" id="IPR001943">
    <property type="entry name" value="UVR_dom"/>
</dbReference>
<evidence type="ECO:0000256" key="6">
    <source>
        <dbReference type="ARBA" id="ARBA00023236"/>
    </source>
</evidence>
<dbReference type="FunFam" id="3.40.1440.10:FF:000001">
    <property type="entry name" value="UvrABC system protein C"/>
    <property type="match status" value="1"/>
</dbReference>
<keyword evidence="1 7" id="KW-0963">Cytoplasm</keyword>
<dbReference type="KEGG" id="scd:Spica_2729"/>
<dbReference type="InterPro" id="IPR004791">
    <property type="entry name" value="UvrC"/>
</dbReference>